<reference evidence="2 3" key="1">
    <citation type="journal article" date="2022" name="Gigascience">
        <title>A chromosome-level genome assembly and annotation of the desert horned lizard, Phrynosoma platyrhinos, provides insight into chromosomal rearrangements among reptiles.</title>
        <authorList>
            <person name="Koochekian N."/>
            <person name="Ascanio A."/>
            <person name="Farleigh K."/>
            <person name="Card D.C."/>
            <person name="Schield D.R."/>
            <person name="Castoe T.A."/>
            <person name="Jezkova T."/>
        </authorList>
    </citation>
    <scope>NUCLEOTIDE SEQUENCE [LARGE SCALE GENOMIC DNA]</scope>
    <source>
        <strain evidence="2">NK-2021</strain>
    </source>
</reference>
<comment type="caution">
    <text evidence="2">The sequence shown here is derived from an EMBL/GenBank/DDBJ whole genome shotgun (WGS) entry which is preliminary data.</text>
</comment>
<feature type="region of interest" description="Disordered" evidence="1">
    <location>
        <begin position="76"/>
        <end position="130"/>
    </location>
</feature>
<keyword evidence="3" id="KW-1185">Reference proteome</keyword>
<name>A0ABQ7T0A9_PHRPL</name>
<organism evidence="2 3">
    <name type="scientific">Phrynosoma platyrhinos</name>
    <name type="common">Desert horned lizard</name>
    <dbReference type="NCBI Taxonomy" id="52577"/>
    <lineage>
        <taxon>Eukaryota</taxon>
        <taxon>Metazoa</taxon>
        <taxon>Chordata</taxon>
        <taxon>Craniata</taxon>
        <taxon>Vertebrata</taxon>
        <taxon>Euteleostomi</taxon>
        <taxon>Lepidosauria</taxon>
        <taxon>Squamata</taxon>
        <taxon>Bifurcata</taxon>
        <taxon>Unidentata</taxon>
        <taxon>Episquamata</taxon>
        <taxon>Toxicofera</taxon>
        <taxon>Iguania</taxon>
        <taxon>Phrynosomatidae</taxon>
        <taxon>Phrynosomatinae</taxon>
        <taxon>Phrynosoma</taxon>
    </lineage>
</organism>
<feature type="compositionally biased region" description="Basic and acidic residues" evidence="1">
    <location>
        <begin position="238"/>
        <end position="252"/>
    </location>
</feature>
<feature type="compositionally biased region" description="Polar residues" evidence="1">
    <location>
        <begin position="270"/>
        <end position="293"/>
    </location>
</feature>
<evidence type="ECO:0008006" key="4">
    <source>
        <dbReference type="Google" id="ProtNLM"/>
    </source>
</evidence>
<accession>A0ABQ7T0A9</accession>
<feature type="non-terminal residue" evidence="2">
    <location>
        <position position="1"/>
    </location>
</feature>
<evidence type="ECO:0000256" key="1">
    <source>
        <dbReference type="SAM" id="MobiDB-lite"/>
    </source>
</evidence>
<feature type="compositionally biased region" description="Basic residues" evidence="1">
    <location>
        <begin position="523"/>
        <end position="543"/>
    </location>
</feature>
<dbReference type="Proteomes" id="UP000826234">
    <property type="component" value="Unassembled WGS sequence"/>
</dbReference>
<feature type="region of interest" description="Disordered" evidence="1">
    <location>
        <begin position="452"/>
        <end position="490"/>
    </location>
</feature>
<feature type="region of interest" description="Disordered" evidence="1">
    <location>
        <begin position="503"/>
        <end position="548"/>
    </location>
</feature>
<feature type="region of interest" description="Disordered" evidence="1">
    <location>
        <begin position="238"/>
        <end position="296"/>
    </location>
</feature>
<protein>
    <recommendedName>
        <fullName evidence="4">Cell division cycle associated 2</fullName>
    </recommendedName>
</protein>
<feature type="compositionally biased region" description="Polar residues" evidence="1">
    <location>
        <begin position="453"/>
        <end position="465"/>
    </location>
</feature>
<gene>
    <name evidence="2" type="ORF">JD844_031172</name>
</gene>
<evidence type="ECO:0000313" key="3">
    <source>
        <dbReference type="Proteomes" id="UP000826234"/>
    </source>
</evidence>
<dbReference type="EMBL" id="JAIPUX010003283">
    <property type="protein sequence ID" value="KAH0623155.1"/>
    <property type="molecule type" value="Genomic_DNA"/>
</dbReference>
<proteinExistence type="predicted"/>
<sequence>NFSIGSRPDVFLKGIISISDESKATRIFSVKNQSNKKELSECSDLQHNLCLVDENNFNNTEKGCCCSPSSSSKARMANDSTNAFASSERHSSVGSPLKGKQPTDLGDTNYLTPSKSESEPKPNSKLSAMDATPPIDFSTLTASDFGITPESFTKQNKGLSKSVLNKFRRRSTIGIRGSPENNSLIRYIARRRQARNQDALVQASPFKHQNTLLREKIAAFQSSFKPLDETEERQIHVADTSKEINSKPHEQSELDQVSPSERERIVFEENATQKSVSGGKSSPDIQGSFNVSPSLKPDIEKDVPSLLASSTTSGCMILETTSSKGISRTSCAMLFSHCNENLSQNATSQQSCKKVRFAKKLSLEIFDETKPPVTPVQRGHLSSSSIHSVLKKTPTRVGTGHKKVGIEHHFVKGSTKPVEEIMVKNEDIGSEVHDTLLSMDIPLHKKREILLNSPHSRGSSPNMTPVKQPFSQPDFDQDDDQESSKYDNKAKEADFILTSKMQIKNSKQKPSGIQKAKPATKSYQKKKPAARRKVFGKKRRRKKEEKALYGRREAVSKIPLLSPIPEVIEDISLMSSYQNTSESQTSIFDYSISSVLHGESVNGTDEASSVLKKEDGGCLHPNLDLLKSLDSTFSQLEGDATNVLNNILPLDSPIKNSPEKLTTIFHENEQVLKNDCTSGKSEIQEELELLHLHGAGKNIKTEGVVHFSIESAAQLISESDSVNFKRFPRRSRRLAFYLPNNSETPGNISSIPEDNMEEPLPASDDFELLNSLQCCIDTSFNNTSKRVRRSMRRHKDAENEGLVWIQIPANNVKSQDSLDSSCNIHSGMSSIGPQESELLHEKKLNSIQLPFIMSEDQENVHFPTGLPKLKKRKSTGVLSAKENDRVVLHAQRNRRASLGYKSDHCFQKCSEMRQFLKNQPMI</sequence>
<evidence type="ECO:0000313" key="2">
    <source>
        <dbReference type="EMBL" id="KAH0623155.1"/>
    </source>
</evidence>